<evidence type="ECO:0000256" key="2">
    <source>
        <dbReference type="ARBA" id="ARBA00006355"/>
    </source>
</evidence>
<dbReference type="AlphaFoldDB" id="A0A6A6VBB2"/>
<evidence type="ECO:0000256" key="12">
    <source>
        <dbReference type="SAM" id="MobiDB-lite"/>
    </source>
</evidence>
<dbReference type="EMBL" id="MU006577">
    <property type="protein sequence ID" value="KAF2746581.1"/>
    <property type="molecule type" value="Genomic_DNA"/>
</dbReference>
<dbReference type="OrthoDB" id="5598305at2759"/>
<keyword evidence="10" id="KW-0496">Mitochondrion</keyword>
<feature type="region of interest" description="Disordered" evidence="12">
    <location>
        <begin position="357"/>
        <end position="444"/>
    </location>
</feature>
<evidence type="ECO:0000256" key="11">
    <source>
        <dbReference type="ARBA" id="ARBA00023136"/>
    </source>
</evidence>
<evidence type="ECO:0000313" key="14">
    <source>
        <dbReference type="EMBL" id="KAF2746581.1"/>
    </source>
</evidence>
<keyword evidence="4" id="KW-0813">Transport</keyword>
<keyword evidence="9" id="KW-0811">Translocation</keyword>
<protein>
    <recommendedName>
        <fullName evidence="3">Mitochondrial import inner membrane translocase subunit TIM54</fullName>
    </recommendedName>
</protein>
<accession>A0A6A6VBB2</accession>
<evidence type="ECO:0000256" key="10">
    <source>
        <dbReference type="ARBA" id="ARBA00023128"/>
    </source>
</evidence>
<evidence type="ECO:0000256" key="1">
    <source>
        <dbReference type="ARBA" id="ARBA00004434"/>
    </source>
</evidence>
<evidence type="ECO:0000256" key="3">
    <source>
        <dbReference type="ARBA" id="ARBA00020796"/>
    </source>
</evidence>
<comment type="similarity">
    <text evidence="2">Belongs to the TIM54 family.</text>
</comment>
<name>A0A6A6VBB2_9PLEO</name>
<feature type="signal peptide" evidence="13">
    <location>
        <begin position="1"/>
        <end position="20"/>
    </location>
</feature>
<keyword evidence="13" id="KW-0732">Signal</keyword>
<evidence type="ECO:0000256" key="13">
    <source>
        <dbReference type="SAM" id="SignalP"/>
    </source>
</evidence>
<evidence type="ECO:0000256" key="5">
    <source>
        <dbReference type="ARBA" id="ARBA00022692"/>
    </source>
</evidence>
<dbReference type="InterPro" id="IPR021056">
    <property type="entry name" value="Mt_import_IM_translocase_Tim54"/>
</dbReference>
<dbReference type="Pfam" id="PF11711">
    <property type="entry name" value="Tim54"/>
    <property type="match status" value="1"/>
</dbReference>
<organism evidence="14 15">
    <name type="scientific">Sporormia fimetaria CBS 119925</name>
    <dbReference type="NCBI Taxonomy" id="1340428"/>
    <lineage>
        <taxon>Eukaryota</taxon>
        <taxon>Fungi</taxon>
        <taxon>Dikarya</taxon>
        <taxon>Ascomycota</taxon>
        <taxon>Pezizomycotina</taxon>
        <taxon>Dothideomycetes</taxon>
        <taxon>Pleosporomycetidae</taxon>
        <taxon>Pleosporales</taxon>
        <taxon>Sporormiaceae</taxon>
        <taxon>Sporormia</taxon>
    </lineage>
</organism>
<evidence type="ECO:0000313" key="15">
    <source>
        <dbReference type="Proteomes" id="UP000799440"/>
    </source>
</evidence>
<keyword evidence="5" id="KW-0812">Transmembrane</keyword>
<keyword evidence="8" id="KW-1133">Transmembrane helix</keyword>
<gene>
    <name evidence="14" type="ORF">M011DRAFT_478178</name>
</gene>
<evidence type="ECO:0000256" key="9">
    <source>
        <dbReference type="ARBA" id="ARBA00023010"/>
    </source>
</evidence>
<feature type="chain" id="PRO_5025541033" description="Mitochondrial import inner membrane translocase subunit TIM54" evidence="13">
    <location>
        <begin position="21"/>
        <end position="602"/>
    </location>
</feature>
<keyword evidence="6" id="KW-0999">Mitochondrion inner membrane</keyword>
<proteinExistence type="inferred from homology"/>
<feature type="compositionally biased region" description="Basic and acidic residues" evidence="12">
    <location>
        <begin position="409"/>
        <end position="421"/>
    </location>
</feature>
<dbReference type="Proteomes" id="UP000799440">
    <property type="component" value="Unassembled WGS sequence"/>
</dbReference>
<comment type="subcellular location">
    <subcellularLocation>
        <location evidence="1">Mitochondrion inner membrane</location>
        <topology evidence="1">Single-pass membrane protein</topology>
    </subcellularLocation>
</comment>
<reference evidence="14" key="1">
    <citation type="journal article" date="2020" name="Stud. Mycol.">
        <title>101 Dothideomycetes genomes: a test case for predicting lifestyles and emergence of pathogens.</title>
        <authorList>
            <person name="Haridas S."/>
            <person name="Albert R."/>
            <person name="Binder M."/>
            <person name="Bloem J."/>
            <person name="Labutti K."/>
            <person name="Salamov A."/>
            <person name="Andreopoulos B."/>
            <person name="Baker S."/>
            <person name="Barry K."/>
            <person name="Bills G."/>
            <person name="Bluhm B."/>
            <person name="Cannon C."/>
            <person name="Castanera R."/>
            <person name="Culley D."/>
            <person name="Daum C."/>
            <person name="Ezra D."/>
            <person name="Gonzalez J."/>
            <person name="Henrissat B."/>
            <person name="Kuo A."/>
            <person name="Liang C."/>
            <person name="Lipzen A."/>
            <person name="Lutzoni F."/>
            <person name="Magnuson J."/>
            <person name="Mondo S."/>
            <person name="Nolan M."/>
            <person name="Ohm R."/>
            <person name="Pangilinan J."/>
            <person name="Park H.-J."/>
            <person name="Ramirez L."/>
            <person name="Alfaro M."/>
            <person name="Sun H."/>
            <person name="Tritt A."/>
            <person name="Yoshinaga Y."/>
            <person name="Zwiers L.-H."/>
            <person name="Turgeon B."/>
            <person name="Goodwin S."/>
            <person name="Spatafora J."/>
            <person name="Crous P."/>
            <person name="Grigoriev I."/>
        </authorList>
    </citation>
    <scope>NUCLEOTIDE SEQUENCE</scope>
    <source>
        <strain evidence="14">CBS 119925</strain>
    </source>
</reference>
<sequence length="602" mass="68652">MHILNYCALFLPSLVSVVVAEWALERLPMYWFNADPQSEGIQICDDYKFKGTCYYGNVTGDGEGRCTKLHPHFNLYGAKSVKPPKGWRCQMYKKQDYFCSSRDPWGALPLFRESGHPNLEFPYCEDTTSETQRWQWWYHGVGYYKCDKLKSNEFLDCEVNSLPNIRMKLPSRNWLIFLTITGSWTGAVLYDRREKKRIQRKYTALVSHIASEPLDPQQMPRKLSVYISAPPADSLIPARDHFNEYVKPILVAAALDWDAVEGRREGDVRAGLAERIRRFRARRGEKYEGEMQVEASDLLEESRKRNGVRDWDGVPGDIVIGRHTWKEYVRGLHEGWLGPLDAPKAPEEPVVVDAAAVPSPPEAPVAETTTVPALDTAAPSTPTSTTNDASPATPSDDASPTAPTPTPETPKEDEKPSEPAKPKKKTRPPPFNHPSDYPHSPVSPNCPQSLGPIAVLPLPHLLGFLNFPIRMYRFLNRRQVAEEAGRQTVAAVLAAYQPFEGPSESQGGDGRWEQARLYESDEAEWHKSVREKKEGDERKERVWLDEMVLDERIAGRMRKFVLRPEDEERVKTLVPQEEEPWWRAYWPEKKKGAWEGLADEEK</sequence>
<dbReference type="GO" id="GO:0005743">
    <property type="term" value="C:mitochondrial inner membrane"/>
    <property type="evidence" value="ECO:0007669"/>
    <property type="project" value="UniProtKB-SubCell"/>
</dbReference>
<evidence type="ECO:0000256" key="8">
    <source>
        <dbReference type="ARBA" id="ARBA00022989"/>
    </source>
</evidence>
<evidence type="ECO:0000256" key="4">
    <source>
        <dbReference type="ARBA" id="ARBA00022448"/>
    </source>
</evidence>
<keyword evidence="7" id="KW-0653">Protein transport</keyword>
<evidence type="ECO:0000256" key="6">
    <source>
        <dbReference type="ARBA" id="ARBA00022792"/>
    </source>
</evidence>
<keyword evidence="11" id="KW-0472">Membrane</keyword>
<evidence type="ECO:0000256" key="7">
    <source>
        <dbReference type="ARBA" id="ARBA00022927"/>
    </source>
</evidence>
<keyword evidence="15" id="KW-1185">Reference proteome</keyword>
<dbReference type="GO" id="GO:0015031">
    <property type="term" value="P:protein transport"/>
    <property type="evidence" value="ECO:0007669"/>
    <property type="project" value="UniProtKB-KW"/>
</dbReference>
<feature type="compositionally biased region" description="Low complexity" evidence="12">
    <location>
        <begin position="364"/>
        <end position="401"/>
    </location>
</feature>